<accession>A0AAV2ZQG1</accession>
<evidence type="ECO:0000256" key="2">
    <source>
        <dbReference type="ARBA" id="ARBA00019480"/>
    </source>
</evidence>
<dbReference type="AlphaFoldDB" id="A0AAV2ZQG1"/>
<evidence type="ECO:0000256" key="3">
    <source>
        <dbReference type="ARBA" id="ARBA00023054"/>
    </source>
</evidence>
<name>A0AAV2ZQG1_PYXAD</name>
<comment type="caution">
    <text evidence="5">The sequence shown here is derived from an EMBL/GenBank/DDBJ whole genome shotgun (WGS) entry which is preliminary data.</text>
</comment>
<keyword evidence="6" id="KW-1185">Reference proteome</keyword>
<dbReference type="Pfam" id="PF15554">
    <property type="entry name" value="FSIP1"/>
    <property type="match status" value="1"/>
</dbReference>
<gene>
    <name evidence="5" type="ORF">GDO54_005172</name>
</gene>
<dbReference type="PANTHER" id="PTHR22012:SF2">
    <property type="entry name" value="FIBROUS SHEATH-INTERACTING PROTEIN 1"/>
    <property type="match status" value="1"/>
</dbReference>
<comment type="similarity">
    <text evidence="1">Belongs to the FSIP1 family.</text>
</comment>
<dbReference type="EMBL" id="DYDO01000013">
    <property type="protein sequence ID" value="DBA14162.1"/>
    <property type="molecule type" value="Genomic_DNA"/>
</dbReference>
<organism evidence="5 6">
    <name type="scientific">Pyxicephalus adspersus</name>
    <name type="common">African bullfrog</name>
    <dbReference type="NCBI Taxonomy" id="30357"/>
    <lineage>
        <taxon>Eukaryota</taxon>
        <taxon>Metazoa</taxon>
        <taxon>Chordata</taxon>
        <taxon>Craniata</taxon>
        <taxon>Vertebrata</taxon>
        <taxon>Euteleostomi</taxon>
        <taxon>Amphibia</taxon>
        <taxon>Batrachia</taxon>
        <taxon>Anura</taxon>
        <taxon>Neobatrachia</taxon>
        <taxon>Ranoidea</taxon>
        <taxon>Pyxicephalidae</taxon>
        <taxon>Pyxicephalinae</taxon>
        <taxon>Pyxicephalus</taxon>
    </lineage>
</organism>
<proteinExistence type="inferred from homology"/>
<dbReference type="Proteomes" id="UP001181693">
    <property type="component" value="Unassembled WGS sequence"/>
</dbReference>
<evidence type="ECO:0000256" key="1">
    <source>
        <dbReference type="ARBA" id="ARBA00010495"/>
    </source>
</evidence>
<feature type="coiled-coil region" evidence="4">
    <location>
        <begin position="40"/>
        <end position="67"/>
    </location>
</feature>
<reference evidence="5" key="1">
    <citation type="thesis" date="2020" institute="ProQuest LLC" country="789 East Eisenhower Parkway, Ann Arbor, MI, USA">
        <title>Comparative Genomics and Chromosome Evolution.</title>
        <authorList>
            <person name="Mudd A.B."/>
        </authorList>
    </citation>
    <scope>NUCLEOTIDE SEQUENCE</scope>
    <source>
        <strain evidence="5">1538</strain>
        <tissue evidence="5">Blood</tissue>
    </source>
</reference>
<evidence type="ECO:0000313" key="5">
    <source>
        <dbReference type="EMBL" id="DBA14162.1"/>
    </source>
</evidence>
<sequence>MFCNTRKNSDCDHHVLPEHSKSEVSLDKFANLVSVPGEQVLRYTKELRDQKIRLKEIDQQLENMEQNMTTPISITCFSSMLNE</sequence>
<dbReference type="InterPro" id="IPR026246">
    <property type="entry name" value="Fsip1"/>
</dbReference>
<keyword evidence="3 4" id="KW-0175">Coiled coil</keyword>
<protein>
    <recommendedName>
        <fullName evidence="2">Fibrous sheath-interacting protein 1</fullName>
    </recommendedName>
</protein>
<evidence type="ECO:0000313" key="6">
    <source>
        <dbReference type="Proteomes" id="UP001181693"/>
    </source>
</evidence>
<dbReference type="PANTHER" id="PTHR22012">
    <property type="entry name" value="FIBROUS SHEATH INTERACTING PROTEIN 1"/>
    <property type="match status" value="1"/>
</dbReference>
<evidence type="ECO:0000256" key="4">
    <source>
        <dbReference type="SAM" id="Coils"/>
    </source>
</evidence>